<keyword evidence="7" id="KW-1185">Reference proteome</keyword>
<dbReference type="AlphaFoldDB" id="A0A915D023"/>
<reference evidence="8" key="1">
    <citation type="submission" date="2022-11" db="UniProtKB">
        <authorList>
            <consortium name="WormBaseParasite"/>
        </authorList>
    </citation>
    <scope>IDENTIFICATION</scope>
</reference>
<feature type="coiled-coil region" evidence="5">
    <location>
        <begin position="727"/>
        <end position="759"/>
    </location>
</feature>
<feature type="compositionally biased region" description="Polar residues" evidence="6">
    <location>
        <begin position="33"/>
        <end position="43"/>
    </location>
</feature>
<feature type="region of interest" description="Disordered" evidence="6">
    <location>
        <begin position="273"/>
        <end position="357"/>
    </location>
</feature>
<dbReference type="WBParaSite" id="jg13964">
    <property type="protein sequence ID" value="jg13964"/>
    <property type="gene ID" value="jg13964"/>
</dbReference>
<dbReference type="InterPro" id="IPR051585">
    <property type="entry name" value="STE20_Ser/Thr_Kinases"/>
</dbReference>
<keyword evidence="5" id="KW-0175">Coiled coil</keyword>
<dbReference type="PANTHER" id="PTHR46538:SF3">
    <property type="entry name" value="PROTEIN KINASE DOMAIN-CONTAINING PROTEIN"/>
    <property type="match status" value="1"/>
</dbReference>
<protein>
    <submittedName>
        <fullName evidence="8">STE20-like serine/threonine-protein kinase</fullName>
    </submittedName>
</protein>
<accession>A0A915D023</accession>
<sequence length="799" mass="93496">MAKESSLPSPQDLSPLTSPPQKQAMHLQKSEKSVSVNQMLTSPLDNEVYQPVTLRVNEDDEQDEQKNFPTRNIEEICARFQSSRPSSQASEEDFEHTSSNRFSTLAADIPQGLVKKNREIAQHEQTVDHAKNDAQLIKEQRRIEDAALLEVEISLLHRSQQSQPASQSAHQDHQVLEQKRLCRSDRCCAKTNIHAPASPQQNAKHVHSAKSHSSTPSTDTSSPSKELSEEYSHKKSDNRINASNNNYFASSNGSAVKHSNASLMDYAAYSEDSSSYSTEIPPPEPPVDYDDQTPRGKLPPKFPGSAPDKTNRRESSSGDNNRTVKENQRAHSNVHKNTPTSTAPTNVDGSKNGWKKHPINQWNSLSVLQKVATSSNCNQEDKDVCGRRYRSHFNDTPCVGVKQDFELRKKEMQDLKRMQREEARQQQELSSRAEQLRVQQERKFEFEKQAVQKAFEGDIETISRAQKKKMEEMEKMQEEELRNVLKRIRIDQEHRLRNFKEGLRQEQKLMKQEVEMLPKKERKDVYRQRKELLDKFHFDQEAKFITQLEREQEVFLNRAREDNREKMAMMERNFMEQRHQLERSMESALWELEERQLADKHKLLTQHIPGCFHLQRTHMLARHHKEQEHIRKINQANEENLLRALTTDRKGLPKALRNESKTRTIMFKESLRIDLPEESMERWSEKIHDFEEKEKQRIRMKMDEYDLKCKRRLAQMVLYNKNVCKELEEIHNEKRNMLVDNERAKLNEYEKEYQQLLHEWKNSLPSRKAALESRFSDELETQQRFYGVEGTSQQAAGPQ</sequence>
<evidence type="ECO:0000256" key="1">
    <source>
        <dbReference type="ARBA" id="ARBA00022527"/>
    </source>
</evidence>
<feature type="coiled-coil region" evidence="5">
    <location>
        <begin position="459"/>
        <end position="487"/>
    </location>
</feature>
<keyword evidence="2" id="KW-0597">Phosphoprotein</keyword>
<evidence type="ECO:0000256" key="2">
    <source>
        <dbReference type="ARBA" id="ARBA00022553"/>
    </source>
</evidence>
<evidence type="ECO:0000256" key="3">
    <source>
        <dbReference type="ARBA" id="ARBA00022679"/>
    </source>
</evidence>
<dbReference type="Pfam" id="PF12474">
    <property type="entry name" value="PKK"/>
    <property type="match status" value="2"/>
</dbReference>
<dbReference type="Proteomes" id="UP000887574">
    <property type="component" value="Unplaced"/>
</dbReference>
<feature type="region of interest" description="Disordered" evidence="6">
    <location>
        <begin position="80"/>
        <end position="103"/>
    </location>
</feature>
<evidence type="ECO:0000256" key="4">
    <source>
        <dbReference type="ARBA" id="ARBA00022777"/>
    </source>
</evidence>
<feature type="compositionally biased region" description="Basic and acidic residues" evidence="6">
    <location>
        <begin position="309"/>
        <end position="329"/>
    </location>
</feature>
<keyword evidence="4" id="KW-0418">Kinase</keyword>
<feature type="compositionally biased region" description="Polar residues" evidence="6">
    <location>
        <begin position="80"/>
        <end position="89"/>
    </location>
</feature>
<feature type="compositionally biased region" description="Polar residues" evidence="6">
    <location>
        <begin position="335"/>
        <end position="349"/>
    </location>
</feature>
<feature type="coiled-coil region" evidence="5">
    <location>
        <begin position="402"/>
        <end position="435"/>
    </location>
</feature>
<feature type="compositionally biased region" description="Basic and acidic residues" evidence="6">
    <location>
        <begin position="226"/>
        <end position="238"/>
    </location>
</feature>
<feature type="region of interest" description="Disordered" evidence="6">
    <location>
        <begin position="1"/>
        <end position="43"/>
    </location>
</feature>
<keyword evidence="3" id="KW-0808">Transferase</keyword>
<feature type="compositionally biased region" description="Low complexity" evidence="6">
    <location>
        <begin position="211"/>
        <end position="224"/>
    </location>
</feature>
<dbReference type="PANTHER" id="PTHR46538">
    <property type="entry name" value="PROTEIN KINASE DOMAIN-CONTAINING PROTEIN"/>
    <property type="match status" value="1"/>
</dbReference>
<evidence type="ECO:0000313" key="7">
    <source>
        <dbReference type="Proteomes" id="UP000887574"/>
    </source>
</evidence>
<evidence type="ECO:0000256" key="5">
    <source>
        <dbReference type="SAM" id="Coils"/>
    </source>
</evidence>
<evidence type="ECO:0000256" key="6">
    <source>
        <dbReference type="SAM" id="MobiDB-lite"/>
    </source>
</evidence>
<organism evidence="7 8">
    <name type="scientific">Ditylenchus dipsaci</name>
    <dbReference type="NCBI Taxonomy" id="166011"/>
    <lineage>
        <taxon>Eukaryota</taxon>
        <taxon>Metazoa</taxon>
        <taxon>Ecdysozoa</taxon>
        <taxon>Nematoda</taxon>
        <taxon>Chromadorea</taxon>
        <taxon>Rhabditida</taxon>
        <taxon>Tylenchina</taxon>
        <taxon>Tylenchomorpha</taxon>
        <taxon>Sphaerularioidea</taxon>
        <taxon>Anguinidae</taxon>
        <taxon>Anguininae</taxon>
        <taxon>Ditylenchus</taxon>
    </lineage>
</organism>
<dbReference type="GO" id="GO:0004674">
    <property type="term" value="F:protein serine/threonine kinase activity"/>
    <property type="evidence" value="ECO:0007669"/>
    <property type="project" value="UniProtKB-KW"/>
</dbReference>
<dbReference type="InterPro" id="IPR022165">
    <property type="entry name" value="PKK"/>
</dbReference>
<evidence type="ECO:0000313" key="8">
    <source>
        <dbReference type="WBParaSite" id="jg13964"/>
    </source>
</evidence>
<name>A0A915D023_9BILA</name>
<feature type="compositionally biased region" description="Low complexity" evidence="6">
    <location>
        <begin position="1"/>
        <end position="20"/>
    </location>
</feature>
<keyword evidence="1" id="KW-0723">Serine/threonine-protein kinase</keyword>
<feature type="region of interest" description="Disordered" evidence="6">
    <location>
        <begin position="193"/>
        <end position="243"/>
    </location>
</feature>
<proteinExistence type="predicted"/>
<feature type="coiled-coil region" evidence="5">
    <location>
        <begin position="113"/>
        <end position="140"/>
    </location>
</feature>